<evidence type="ECO:0000256" key="1">
    <source>
        <dbReference type="SAM" id="MobiDB-lite"/>
    </source>
</evidence>
<feature type="region of interest" description="Disordered" evidence="1">
    <location>
        <begin position="123"/>
        <end position="152"/>
    </location>
</feature>
<dbReference type="AlphaFoldDB" id="A0A1B6D3J8"/>
<organism evidence="2">
    <name type="scientific">Clastoptera arizonana</name>
    <name type="common">Arizona spittle bug</name>
    <dbReference type="NCBI Taxonomy" id="38151"/>
    <lineage>
        <taxon>Eukaryota</taxon>
        <taxon>Metazoa</taxon>
        <taxon>Ecdysozoa</taxon>
        <taxon>Arthropoda</taxon>
        <taxon>Hexapoda</taxon>
        <taxon>Insecta</taxon>
        <taxon>Pterygota</taxon>
        <taxon>Neoptera</taxon>
        <taxon>Paraneoptera</taxon>
        <taxon>Hemiptera</taxon>
        <taxon>Auchenorrhyncha</taxon>
        <taxon>Cercopoidea</taxon>
        <taxon>Clastopteridae</taxon>
        <taxon>Clastoptera</taxon>
    </lineage>
</organism>
<accession>A0A1B6D3J8</accession>
<name>A0A1B6D3J8_9HEMI</name>
<gene>
    <name evidence="2" type="ORF">g.27469</name>
</gene>
<reference evidence="2" key="1">
    <citation type="submission" date="2015-12" db="EMBL/GenBank/DDBJ databases">
        <title>De novo transcriptome assembly of four potential Pierce s Disease insect vectors from Arizona vineyards.</title>
        <authorList>
            <person name="Tassone E.E."/>
        </authorList>
    </citation>
    <scope>NUCLEOTIDE SEQUENCE</scope>
</reference>
<protein>
    <submittedName>
        <fullName evidence="2">Uncharacterized protein</fullName>
    </submittedName>
</protein>
<sequence length="379" mass="43022">MNYTQHDYNSQQFKDNIICGLFGEDINDETLEYICSSAEKEYSLSQSNFEKTKSQINNYSKVRKNLFSQSCSIDTHTSSLFKINEGIPRQNITTINNQDDTLFLEESENSFILSKAIKNSPGKYFGSGNSPKAKSKQITEKNRKRSPTKLSKYSPFKRKNVKNQNTIKNYFSVSKNNNILSRVYDSTIQPNKNNDLMQDTNKSIFKTCDLKNPKTVPFKLNIQGQELSGVIAVDQNSSISSMLGTLQSSTSTVCKQSSGLENMNVEVEIHEPPQNILTPPTKRQKQEQSSGDQLSEIITERLEDSIFEWTSPYQNSNLRTPQETQKQSPSPKKTTSKSSKQPFVDAYNKLVLHVLIESCPYYSNLLSSEEVSHIEAFNN</sequence>
<dbReference type="EMBL" id="GEDC01017034">
    <property type="protein sequence ID" value="JAS20264.1"/>
    <property type="molecule type" value="Transcribed_RNA"/>
</dbReference>
<feature type="compositionally biased region" description="Polar residues" evidence="1">
    <location>
        <begin position="312"/>
        <end position="323"/>
    </location>
</feature>
<evidence type="ECO:0000313" key="2">
    <source>
        <dbReference type="EMBL" id="JAS20264.1"/>
    </source>
</evidence>
<feature type="region of interest" description="Disordered" evidence="1">
    <location>
        <begin position="312"/>
        <end position="340"/>
    </location>
</feature>
<proteinExistence type="predicted"/>
<feature type="non-terminal residue" evidence="2">
    <location>
        <position position="379"/>
    </location>
</feature>
<feature type="region of interest" description="Disordered" evidence="1">
    <location>
        <begin position="270"/>
        <end position="293"/>
    </location>
</feature>
<feature type="compositionally biased region" description="Low complexity" evidence="1">
    <location>
        <begin position="324"/>
        <end position="340"/>
    </location>
</feature>